<dbReference type="AlphaFoldDB" id="A0A2C5Z9K5"/>
<proteinExistence type="predicted"/>
<name>A0A2C5Z9K5_9HYPO</name>
<keyword evidence="2" id="KW-1185">Reference proteome</keyword>
<accession>A0A2C5Z9K5</accession>
<dbReference type="GO" id="GO:0001561">
    <property type="term" value="P:fatty acid alpha-oxidation"/>
    <property type="evidence" value="ECO:0007669"/>
    <property type="project" value="InterPro"/>
</dbReference>
<dbReference type="Pfam" id="PF05721">
    <property type="entry name" value="PhyH"/>
    <property type="match status" value="1"/>
</dbReference>
<reference evidence="1 2" key="1">
    <citation type="submission" date="2017-06" db="EMBL/GenBank/DDBJ databases">
        <title>Ant-infecting Ophiocordyceps genomes reveal a high diversity of potential behavioral manipulation genes and a possible major role for enterotoxins.</title>
        <authorList>
            <person name="De Bekker C."/>
            <person name="Evans H.C."/>
            <person name="Brachmann A."/>
            <person name="Hughes D.P."/>
        </authorList>
    </citation>
    <scope>NUCLEOTIDE SEQUENCE [LARGE SCALE GENOMIC DNA]</scope>
    <source>
        <strain evidence="1 2">1348a</strain>
    </source>
</reference>
<dbReference type="GO" id="GO:0048244">
    <property type="term" value="F:phytanoyl-CoA dioxygenase activity"/>
    <property type="evidence" value="ECO:0007669"/>
    <property type="project" value="InterPro"/>
</dbReference>
<dbReference type="SUPFAM" id="SSF51197">
    <property type="entry name" value="Clavaminate synthase-like"/>
    <property type="match status" value="1"/>
</dbReference>
<dbReference type="InterPro" id="IPR008775">
    <property type="entry name" value="Phytyl_CoA_dOase-like"/>
</dbReference>
<sequence>MPNNLVLQPDTRNRLFPPCRVSDLAALCSQQALSLDYPLASSISNNIPIYALPPYDSLSDSQRAALQDEWYRVFLSGPGVLVIKALYPSHLIHRVSSVFRSIMQSHEPTGDHFAPVASNHRIWDALSKHCLADPGSFASYYSNPLLALVASSWLGPAYRITAQVNNVRPGAAAQSCHRDYHLGFASPSACAQVPAAAQLASQCLTLQAAIAHGPVPLQSGPTRVLPFSQAYASGYLAYRQPDFAQFFQQNHVALSLDTGDAIFFNPALFHAAGSNQSQQDRLVNLLQIGSAWSKTMEAGDALPLLDSCWHHIQRLYADEGMPAVACLVAAVAEGYPFPTNLDKNPPRANGMAPMSEQHVVLDSLKNHQTKAQVLDRIRSLRQASTAL</sequence>
<gene>
    <name evidence="1" type="ORF">CDD82_4240</name>
</gene>
<evidence type="ECO:0000313" key="2">
    <source>
        <dbReference type="Proteomes" id="UP000224854"/>
    </source>
</evidence>
<dbReference type="EMBL" id="NJEU01000349">
    <property type="protein sequence ID" value="PHH75841.1"/>
    <property type="molecule type" value="Genomic_DNA"/>
</dbReference>
<protein>
    <recommendedName>
        <fullName evidence="3">Phytanoyl-CoA dioxygenase</fullName>
    </recommendedName>
</protein>
<dbReference type="Gene3D" id="2.60.120.620">
    <property type="entry name" value="q2cbj1_9rhob like domain"/>
    <property type="match status" value="1"/>
</dbReference>
<organism evidence="1 2">
    <name type="scientific">Ophiocordyceps australis</name>
    <dbReference type="NCBI Taxonomy" id="1399860"/>
    <lineage>
        <taxon>Eukaryota</taxon>
        <taxon>Fungi</taxon>
        <taxon>Dikarya</taxon>
        <taxon>Ascomycota</taxon>
        <taxon>Pezizomycotina</taxon>
        <taxon>Sordariomycetes</taxon>
        <taxon>Hypocreomycetidae</taxon>
        <taxon>Hypocreales</taxon>
        <taxon>Ophiocordycipitaceae</taxon>
        <taxon>Ophiocordyceps</taxon>
    </lineage>
</organism>
<dbReference type="Proteomes" id="UP000224854">
    <property type="component" value="Unassembled WGS sequence"/>
</dbReference>
<evidence type="ECO:0000313" key="1">
    <source>
        <dbReference type="EMBL" id="PHH75841.1"/>
    </source>
</evidence>
<comment type="caution">
    <text evidence="1">The sequence shown here is derived from an EMBL/GenBank/DDBJ whole genome shotgun (WGS) entry which is preliminary data.</text>
</comment>
<dbReference type="InterPro" id="IPR047128">
    <property type="entry name" value="PhyH"/>
</dbReference>
<dbReference type="PANTHER" id="PTHR21308">
    <property type="entry name" value="PHYTANOYL-COA ALPHA-HYDROXYLASE"/>
    <property type="match status" value="1"/>
</dbReference>
<dbReference type="OrthoDB" id="187894at2759"/>
<dbReference type="PANTHER" id="PTHR21308:SF8">
    <property type="entry name" value="PHYTANOYL-COA DIOXYGENASE FAMILY PROTEIN (AFU_ORTHOLOGUE AFUA_2G09620)"/>
    <property type="match status" value="1"/>
</dbReference>
<evidence type="ECO:0008006" key="3">
    <source>
        <dbReference type="Google" id="ProtNLM"/>
    </source>
</evidence>